<evidence type="ECO:0000256" key="1">
    <source>
        <dbReference type="SAM" id="MobiDB-lite"/>
    </source>
</evidence>
<reference evidence="2" key="1">
    <citation type="submission" date="2020-12" db="EMBL/GenBank/DDBJ databases">
        <title>Metabolic potential, ecology and presence of endohyphal bacteria is reflected in genomic diversity of Mucoromycotina.</title>
        <authorList>
            <person name="Muszewska A."/>
            <person name="Okrasinska A."/>
            <person name="Steczkiewicz K."/>
            <person name="Drgas O."/>
            <person name="Orlowska M."/>
            <person name="Perlinska-Lenart U."/>
            <person name="Aleksandrzak-Piekarczyk T."/>
            <person name="Szatraj K."/>
            <person name="Zielenkiewicz U."/>
            <person name="Pilsyk S."/>
            <person name="Malc E."/>
            <person name="Mieczkowski P."/>
            <person name="Kruszewska J.S."/>
            <person name="Biernat P."/>
            <person name="Pawlowska J."/>
        </authorList>
    </citation>
    <scope>NUCLEOTIDE SEQUENCE</scope>
    <source>
        <strain evidence="2">CBS 226.32</strain>
    </source>
</reference>
<dbReference type="Proteomes" id="UP000650833">
    <property type="component" value="Unassembled WGS sequence"/>
</dbReference>
<evidence type="ECO:0000313" key="2">
    <source>
        <dbReference type="EMBL" id="KAG2192523.1"/>
    </source>
</evidence>
<dbReference type="EMBL" id="JAEPRC010000717">
    <property type="protein sequence ID" value="KAG2192523.1"/>
    <property type="molecule type" value="Genomic_DNA"/>
</dbReference>
<evidence type="ECO:0000313" key="3">
    <source>
        <dbReference type="Proteomes" id="UP000650833"/>
    </source>
</evidence>
<organism evidence="2 3">
    <name type="scientific">Mucor plumbeus</name>
    <dbReference type="NCBI Taxonomy" id="97098"/>
    <lineage>
        <taxon>Eukaryota</taxon>
        <taxon>Fungi</taxon>
        <taxon>Fungi incertae sedis</taxon>
        <taxon>Mucoromycota</taxon>
        <taxon>Mucoromycotina</taxon>
        <taxon>Mucoromycetes</taxon>
        <taxon>Mucorales</taxon>
        <taxon>Mucorineae</taxon>
        <taxon>Mucoraceae</taxon>
        <taxon>Mucor</taxon>
    </lineage>
</organism>
<dbReference type="OrthoDB" id="2238659at2759"/>
<gene>
    <name evidence="2" type="ORF">INT46_004633</name>
</gene>
<keyword evidence="3" id="KW-1185">Reference proteome</keyword>
<protein>
    <submittedName>
        <fullName evidence="2">Uncharacterized protein</fullName>
    </submittedName>
</protein>
<accession>A0A8H7QJ15</accession>
<name>A0A8H7QJ15_9FUNG</name>
<proteinExistence type="predicted"/>
<comment type="caution">
    <text evidence="2">The sequence shown here is derived from an EMBL/GenBank/DDBJ whole genome shotgun (WGS) entry which is preliminary data.</text>
</comment>
<dbReference type="AlphaFoldDB" id="A0A8H7QJ15"/>
<sequence length="342" mass="39277">MPSSDCIYTGSLSLGQGLCLYTDNSSDKSQIRDVSFQLLAITNLTAIKLFTLSPVRYKAVQMNKESKLIDFLTEVFNEEFNLCGTTKNALLIQVNNYQEEEEEEERKDVQRMNMVLYGEKVDADHSISVYAHPLMNDTCYFPAYEMAIVTDDAEEKSMSILDEIFGMDHVYKHREMISSADMMVPANRYTEIEMLENLQSNHSSQNNSSDIITSAMAARKATHNRRHYIPEKKPTSRSLKSVPSKYVSTKPIPPAPSATSINRLAQEEKKNMIRKAVKEELMKQGKHINDEKELYQQVYTNIRYYYRDIVNSIAEIDEGKLNVVVKMNVDFHSNMENIMKLL</sequence>
<feature type="region of interest" description="Disordered" evidence="1">
    <location>
        <begin position="222"/>
        <end position="258"/>
    </location>
</feature>